<dbReference type="AlphaFoldDB" id="A0AAP2CHL1"/>
<protein>
    <submittedName>
        <fullName evidence="2">N-acetyltransferase</fullName>
    </submittedName>
</protein>
<evidence type="ECO:0000313" key="3">
    <source>
        <dbReference type="Proteomes" id="UP001319104"/>
    </source>
</evidence>
<dbReference type="InterPro" id="IPR016181">
    <property type="entry name" value="Acyl_CoA_acyltransferase"/>
</dbReference>
<organism evidence="2 3">
    <name type="scientific">Litoribacter ruber</name>
    <dbReference type="NCBI Taxonomy" id="702568"/>
    <lineage>
        <taxon>Bacteria</taxon>
        <taxon>Pseudomonadati</taxon>
        <taxon>Bacteroidota</taxon>
        <taxon>Cytophagia</taxon>
        <taxon>Cytophagales</taxon>
        <taxon>Cyclobacteriaceae</taxon>
        <taxon>Litoribacter</taxon>
    </lineage>
</organism>
<dbReference type="EMBL" id="JAHCMY010000006">
    <property type="protein sequence ID" value="MBS9524851.1"/>
    <property type="molecule type" value="Genomic_DNA"/>
</dbReference>
<dbReference type="PROSITE" id="PS51729">
    <property type="entry name" value="GNAT_YJDJ"/>
    <property type="match status" value="1"/>
</dbReference>
<feature type="domain" description="N-acetyltransferase" evidence="1">
    <location>
        <begin position="9"/>
        <end position="89"/>
    </location>
</feature>
<comment type="caution">
    <text evidence="2">The sequence shown here is derived from an EMBL/GenBank/DDBJ whole genome shotgun (WGS) entry which is preliminary data.</text>
</comment>
<dbReference type="Proteomes" id="UP001319104">
    <property type="component" value="Unassembled WGS sequence"/>
</dbReference>
<dbReference type="SUPFAM" id="SSF55729">
    <property type="entry name" value="Acyl-CoA N-acyltransferases (Nat)"/>
    <property type="match status" value="1"/>
</dbReference>
<gene>
    <name evidence="2" type="ORF">KI659_12595</name>
</gene>
<proteinExistence type="predicted"/>
<name>A0AAP2CHL1_9BACT</name>
<evidence type="ECO:0000313" key="2">
    <source>
        <dbReference type="EMBL" id="MBS9524851.1"/>
    </source>
</evidence>
<evidence type="ECO:0000259" key="1">
    <source>
        <dbReference type="PROSITE" id="PS51729"/>
    </source>
</evidence>
<dbReference type="InterPro" id="IPR031165">
    <property type="entry name" value="GNAT_YJDJ"/>
</dbReference>
<dbReference type="Gene3D" id="3.40.630.30">
    <property type="match status" value="1"/>
</dbReference>
<keyword evidence="3" id="KW-1185">Reference proteome</keyword>
<reference evidence="2 3" key="1">
    <citation type="submission" date="2021-05" db="EMBL/GenBank/DDBJ databases">
        <authorList>
            <person name="Zhang Z.D."/>
            <person name="Osman G."/>
        </authorList>
    </citation>
    <scope>NUCLEOTIDE SEQUENCE [LARGE SCALE GENOMIC DNA]</scope>
    <source>
        <strain evidence="2 3">KCTC 32217</strain>
    </source>
</reference>
<sequence>MEAITFKRNLDQSNSSIVAVEQEKEVGRIEFSLQSSKLTINHTEVSPEKRGGELAKTLVFKTKELSEEKNIGIESNCPYAKKVLQKEKE</sequence>
<accession>A0AAP2CHL1</accession>
<dbReference type="RefSeq" id="WP_213945707.1">
    <property type="nucleotide sequence ID" value="NZ_JAHCMY010000006.1"/>
</dbReference>
<dbReference type="Pfam" id="PF14542">
    <property type="entry name" value="Acetyltransf_CG"/>
    <property type="match status" value="1"/>
</dbReference>